<keyword evidence="2" id="KW-0812">Transmembrane</keyword>
<reference evidence="5" key="1">
    <citation type="journal article" date="2015" name="Proc. Natl. Acad. Sci. U.S.A.">
        <title>Genome sequence of the Asian Tiger mosquito, Aedes albopictus, reveals insights into its biology, genetics, and evolution.</title>
        <authorList>
            <person name="Chen X.G."/>
            <person name="Jiang X."/>
            <person name="Gu J."/>
            <person name="Xu M."/>
            <person name="Wu Y."/>
            <person name="Deng Y."/>
            <person name="Zhang C."/>
            <person name="Bonizzoni M."/>
            <person name="Dermauw W."/>
            <person name="Vontas J."/>
            <person name="Armbruster P."/>
            <person name="Huang X."/>
            <person name="Yang Y."/>
            <person name="Zhang H."/>
            <person name="He W."/>
            <person name="Peng H."/>
            <person name="Liu Y."/>
            <person name="Wu K."/>
            <person name="Chen J."/>
            <person name="Lirakis M."/>
            <person name="Topalis P."/>
            <person name="Van Leeuwen T."/>
            <person name="Hall A.B."/>
            <person name="Jiang X."/>
            <person name="Thorpe C."/>
            <person name="Mueller R.L."/>
            <person name="Sun C."/>
            <person name="Waterhouse R.M."/>
            <person name="Yan G."/>
            <person name="Tu Z.J."/>
            <person name="Fang X."/>
            <person name="James A.A."/>
        </authorList>
    </citation>
    <scope>NUCLEOTIDE SEQUENCE [LARGE SCALE GENOMIC DNA]</scope>
    <source>
        <strain evidence="5">Foshan</strain>
    </source>
</reference>
<dbReference type="RefSeq" id="XP_019553748.3">
    <property type="nucleotide sequence ID" value="XM_019698203.3"/>
</dbReference>
<accession>A0ABM1ZJD3</accession>
<organism evidence="4 5">
    <name type="scientific">Aedes albopictus</name>
    <name type="common">Asian tiger mosquito</name>
    <name type="synonym">Stegomyia albopicta</name>
    <dbReference type="NCBI Taxonomy" id="7160"/>
    <lineage>
        <taxon>Eukaryota</taxon>
        <taxon>Metazoa</taxon>
        <taxon>Ecdysozoa</taxon>
        <taxon>Arthropoda</taxon>
        <taxon>Hexapoda</taxon>
        <taxon>Insecta</taxon>
        <taxon>Pterygota</taxon>
        <taxon>Neoptera</taxon>
        <taxon>Endopterygota</taxon>
        <taxon>Diptera</taxon>
        <taxon>Nematocera</taxon>
        <taxon>Culicoidea</taxon>
        <taxon>Culicidae</taxon>
        <taxon>Culicinae</taxon>
        <taxon>Aedini</taxon>
        <taxon>Aedes</taxon>
        <taxon>Stegomyia</taxon>
    </lineage>
</organism>
<keyword evidence="5" id="KW-1185">Reference proteome</keyword>
<dbReference type="Proteomes" id="UP000069940">
    <property type="component" value="Unassembled WGS sequence"/>
</dbReference>
<keyword evidence="3" id="KW-0732">Signal</keyword>
<keyword evidence="2" id="KW-1133">Transmembrane helix</keyword>
<proteinExistence type="predicted"/>
<feature type="region of interest" description="Disordered" evidence="1">
    <location>
        <begin position="158"/>
        <end position="182"/>
    </location>
</feature>
<feature type="signal peptide" evidence="3">
    <location>
        <begin position="1"/>
        <end position="21"/>
    </location>
</feature>
<evidence type="ECO:0000256" key="1">
    <source>
        <dbReference type="SAM" id="MobiDB-lite"/>
    </source>
</evidence>
<evidence type="ECO:0000313" key="4">
    <source>
        <dbReference type="EnsemblMetazoa" id="AALFPA23_019040.P28022"/>
    </source>
</evidence>
<feature type="region of interest" description="Disordered" evidence="1">
    <location>
        <begin position="273"/>
        <end position="349"/>
    </location>
</feature>
<feature type="transmembrane region" description="Helical" evidence="2">
    <location>
        <begin position="62"/>
        <end position="86"/>
    </location>
</feature>
<feature type="chain" id="PRO_5047321387" description="Secreted protein" evidence="3">
    <location>
        <begin position="22"/>
        <end position="364"/>
    </location>
</feature>
<evidence type="ECO:0000256" key="3">
    <source>
        <dbReference type="SAM" id="SignalP"/>
    </source>
</evidence>
<reference evidence="4" key="2">
    <citation type="submission" date="2025-05" db="UniProtKB">
        <authorList>
            <consortium name="EnsemblMetazoa"/>
        </authorList>
    </citation>
    <scope>IDENTIFICATION</scope>
    <source>
        <strain evidence="4">Foshan</strain>
    </source>
</reference>
<feature type="compositionally biased region" description="Low complexity" evidence="1">
    <location>
        <begin position="158"/>
        <end position="167"/>
    </location>
</feature>
<evidence type="ECO:0000313" key="5">
    <source>
        <dbReference type="Proteomes" id="UP000069940"/>
    </source>
</evidence>
<evidence type="ECO:0008006" key="6">
    <source>
        <dbReference type="Google" id="ProtNLM"/>
    </source>
</evidence>
<evidence type="ECO:0000256" key="2">
    <source>
        <dbReference type="SAM" id="Phobius"/>
    </source>
</evidence>
<dbReference type="EnsemblMetazoa" id="AALFPA23_019040.R28022">
    <property type="protein sequence ID" value="AALFPA23_019040.P28022"/>
    <property type="gene ID" value="AALFPA23_019040"/>
</dbReference>
<dbReference type="GeneID" id="109423271"/>
<feature type="compositionally biased region" description="Acidic residues" evidence="1">
    <location>
        <begin position="295"/>
        <end position="304"/>
    </location>
</feature>
<name>A0ABM1ZJD3_AEDAL</name>
<keyword evidence="2" id="KW-0472">Membrane</keyword>
<sequence length="364" mass="40658">MVPVWKRIALVLVLSAVTVIAEEVQDENVAKQTLDTDVEEGRGRRRFYKFLIKALAPMLSNVLSTVVLVKTKIVIVGLFLAGIYFFGHKLWPGGFCGHSIVSDGPSFFGEGITDYHGTGPDIISSYPGPEPLSYSPYYSNPPPGASISTSYLPPSISSSSVSSSGPSNAYLPPNRRGKRDTRVPDDEELLENEMYWTDQLTDMAFRFLGVISRTCRKRFVCEFDFHARSNPFILFATRAMGRDIFHNYRDDSDEHAKKYEDCGRIYAQCGVPKRSPNAHRRRRPLTTTSTTTTEDPAEVADDLANEIGSGLEPSAETEGEDNNTERSFDGANQQNDDEDEWKPVRANPLQRLFIPLLGSARRMN</sequence>
<protein>
    <recommendedName>
        <fullName evidence="6">Secreted protein</fullName>
    </recommendedName>
</protein>